<keyword evidence="3" id="KW-0808">Transferase</keyword>
<proteinExistence type="inferred from homology"/>
<dbReference type="PROSITE" id="PS51682">
    <property type="entry name" value="SAM_OMT_I"/>
    <property type="match status" value="1"/>
</dbReference>
<dbReference type="Gene3D" id="3.40.50.150">
    <property type="entry name" value="Vaccinia Virus protein VP39"/>
    <property type="match status" value="1"/>
</dbReference>
<dbReference type="FunFam" id="3.40.50.150:FF:000054">
    <property type="entry name" value="Catechol O-methyltransferase"/>
    <property type="match status" value="1"/>
</dbReference>
<comment type="similarity">
    <text evidence="7">Belongs to the class I-like SAM-binding methyltransferase superfamily. Cation-dependent O-methyltransferase family.</text>
</comment>
<evidence type="ECO:0000256" key="3">
    <source>
        <dbReference type="ARBA" id="ARBA00022679"/>
    </source>
</evidence>
<dbReference type="PANTHER" id="PTHR43836:SF2">
    <property type="entry name" value="CATECHOL O-METHYLTRANSFERASE 1-RELATED"/>
    <property type="match status" value="1"/>
</dbReference>
<protein>
    <recommendedName>
        <fullName evidence="1">catechol O-methyltransferase</fullName>
        <ecNumber evidence="1">2.1.1.6</ecNumber>
    </recommendedName>
</protein>
<evidence type="ECO:0000313" key="9">
    <source>
        <dbReference type="Proteomes" id="UP000663845"/>
    </source>
</evidence>
<dbReference type="SUPFAM" id="SSF53335">
    <property type="entry name" value="S-adenosyl-L-methionine-dependent methyltransferases"/>
    <property type="match status" value="1"/>
</dbReference>
<dbReference type="EMBL" id="CAJNOG010000094">
    <property type="protein sequence ID" value="CAF0932097.1"/>
    <property type="molecule type" value="Genomic_DNA"/>
</dbReference>
<accession>A0A814BVW0</accession>
<evidence type="ECO:0000256" key="2">
    <source>
        <dbReference type="ARBA" id="ARBA00022603"/>
    </source>
</evidence>
<keyword evidence="4" id="KW-0949">S-adenosyl-L-methionine</keyword>
<dbReference type="InterPro" id="IPR002935">
    <property type="entry name" value="SAM_O-MeTrfase"/>
</dbReference>
<evidence type="ECO:0000256" key="6">
    <source>
        <dbReference type="ARBA" id="ARBA00022939"/>
    </source>
</evidence>
<evidence type="ECO:0000256" key="4">
    <source>
        <dbReference type="ARBA" id="ARBA00022691"/>
    </source>
</evidence>
<dbReference type="AlphaFoldDB" id="A0A814BVW0"/>
<dbReference type="CDD" id="cd02440">
    <property type="entry name" value="AdoMet_MTases"/>
    <property type="match status" value="1"/>
</dbReference>
<name>A0A814BVW0_9BILA</name>
<dbReference type="GO" id="GO:0016206">
    <property type="term" value="F:catechol O-methyltransferase activity"/>
    <property type="evidence" value="ECO:0007669"/>
    <property type="project" value="UniProtKB-EC"/>
</dbReference>
<evidence type="ECO:0000256" key="1">
    <source>
        <dbReference type="ARBA" id="ARBA00012880"/>
    </source>
</evidence>
<sequence>MQSSHLTYVNYVLENSQPGNIQSVIDAVDKYGWTKQWLMSIGDRKGVIIDKAIQSRKPKTILELGTFLGYSSLRMAAQVPNDTLIFSIEIDPELAKIAHAIHKHAGAEDRINILTGSTENVIPQLSKQYNINSFDFIFIDHHESIYLRDFKLLESLGLIKSGTMIVADNVITPGAPDYLDYIRNNPNYQTKTHETVIQYQEEERDGIEITIRVVKGEFDF</sequence>
<dbReference type="Proteomes" id="UP000663845">
    <property type="component" value="Unassembled WGS sequence"/>
</dbReference>
<organism evidence="8 9">
    <name type="scientific">Adineta steineri</name>
    <dbReference type="NCBI Taxonomy" id="433720"/>
    <lineage>
        <taxon>Eukaryota</taxon>
        <taxon>Metazoa</taxon>
        <taxon>Spiralia</taxon>
        <taxon>Gnathifera</taxon>
        <taxon>Rotifera</taxon>
        <taxon>Eurotatoria</taxon>
        <taxon>Bdelloidea</taxon>
        <taxon>Adinetida</taxon>
        <taxon>Adinetidae</taxon>
        <taxon>Adineta</taxon>
    </lineage>
</organism>
<evidence type="ECO:0000313" key="8">
    <source>
        <dbReference type="EMBL" id="CAF0932097.1"/>
    </source>
</evidence>
<comment type="caution">
    <text evidence="8">The sequence shown here is derived from an EMBL/GenBank/DDBJ whole genome shotgun (WGS) entry which is preliminary data.</text>
</comment>
<gene>
    <name evidence="8" type="ORF">JYZ213_LOCUS12230</name>
</gene>
<dbReference type="InterPro" id="IPR029063">
    <property type="entry name" value="SAM-dependent_MTases_sf"/>
</dbReference>
<reference evidence="8" key="1">
    <citation type="submission" date="2021-02" db="EMBL/GenBank/DDBJ databases">
        <authorList>
            <person name="Nowell W R."/>
        </authorList>
    </citation>
    <scope>NUCLEOTIDE SEQUENCE</scope>
</reference>
<evidence type="ECO:0000256" key="7">
    <source>
        <dbReference type="ARBA" id="ARBA00023453"/>
    </source>
</evidence>
<keyword evidence="6" id="KW-0128">Catecholamine metabolism</keyword>
<dbReference type="GO" id="GO:0032259">
    <property type="term" value="P:methylation"/>
    <property type="evidence" value="ECO:0007669"/>
    <property type="project" value="UniProtKB-KW"/>
</dbReference>
<keyword evidence="2" id="KW-0489">Methyltransferase</keyword>
<dbReference type="Pfam" id="PF01596">
    <property type="entry name" value="Methyltransf_3"/>
    <property type="match status" value="1"/>
</dbReference>
<dbReference type="PANTHER" id="PTHR43836">
    <property type="entry name" value="CATECHOL O-METHYLTRANSFERASE 1-RELATED"/>
    <property type="match status" value="1"/>
</dbReference>
<evidence type="ECO:0000256" key="5">
    <source>
        <dbReference type="ARBA" id="ARBA00022867"/>
    </source>
</evidence>
<keyword evidence="5" id="KW-0531">Neurotransmitter degradation</keyword>
<dbReference type="GO" id="GO:0006584">
    <property type="term" value="P:catecholamine metabolic process"/>
    <property type="evidence" value="ECO:0007669"/>
    <property type="project" value="UniProtKB-KW"/>
</dbReference>
<dbReference type="EC" id="2.1.1.6" evidence="1"/>